<dbReference type="EMBL" id="LT598455">
    <property type="protein sequence ID" value="SCU86936.1"/>
    <property type="molecule type" value="Genomic_DNA"/>
</dbReference>
<dbReference type="Pfam" id="PF17050">
    <property type="entry name" value="AIM5"/>
    <property type="match status" value="1"/>
</dbReference>
<dbReference type="Proteomes" id="UP000190274">
    <property type="component" value="Chromosome E"/>
</dbReference>
<comment type="subunit">
    <text evidence="12">Component of the mitochondrial contact site and cristae organizing system (MICOS) complex.</text>
</comment>
<evidence type="ECO:0000256" key="8">
    <source>
        <dbReference type="ARBA" id="ARBA00023128"/>
    </source>
</evidence>
<evidence type="ECO:0000313" key="13">
    <source>
        <dbReference type="EMBL" id="SCU86936.1"/>
    </source>
</evidence>
<dbReference type="STRING" id="1266660.A0A1G4JA57"/>
<reference evidence="14" key="1">
    <citation type="submission" date="2016-03" db="EMBL/GenBank/DDBJ databases">
        <authorList>
            <person name="Devillers H."/>
        </authorList>
    </citation>
    <scope>NUCLEOTIDE SEQUENCE [LARGE SCALE GENOMIC DNA]</scope>
</reference>
<dbReference type="GO" id="GO:0061617">
    <property type="term" value="C:MICOS complex"/>
    <property type="evidence" value="ECO:0007669"/>
    <property type="project" value="UniProtKB-UniRule"/>
</dbReference>
<comment type="function">
    <text evidence="1 12">Component of the MICOS complex, a large protein complex of the mitochondrial inner membrane that plays crucial roles in the maintenance of crista junctions, inner membrane architecture, and formation of contact sites to the outer membrane.</text>
</comment>
<evidence type="ECO:0000313" key="14">
    <source>
        <dbReference type="Proteomes" id="UP000190274"/>
    </source>
</evidence>
<dbReference type="GO" id="GO:0042407">
    <property type="term" value="P:cristae formation"/>
    <property type="evidence" value="ECO:0007669"/>
    <property type="project" value="InterPro"/>
</dbReference>
<keyword evidence="7" id="KW-1133">Transmembrane helix</keyword>
<name>A0A1G4JA57_9SACH</name>
<organism evidence="13 14">
    <name type="scientific">Lachancea dasiensis</name>
    <dbReference type="NCBI Taxonomy" id="1072105"/>
    <lineage>
        <taxon>Eukaryota</taxon>
        <taxon>Fungi</taxon>
        <taxon>Dikarya</taxon>
        <taxon>Ascomycota</taxon>
        <taxon>Saccharomycotina</taxon>
        <taxon>Saccharomycetes</taxon>
        <taxon>Saccharomycetales</taxon>
        <taxon>Saccharomycetaceae</taxon>
        <taxon>Lachancea</taxon>
    </lineage>
</organism>
<accession>A0A1G4JA57</accession>
<evidence type="ECO:0000256" key="7">
    <source>
        <dbReference type="ARBA" id="ARBA00022989"/>
    </source>
</evidence>
<evidence type="ECO:0000256" key="3">
    <source>
        <dbReference type="ARBA" id="ARBA00009188"/>
    </source>
</evidence>
<gene>
    <name evidence="13" type="ORF">LADA_0E01090G</name>
</gene>
<evidence type="ECO:0000256" key="12">
    <source>
        <dbReference type="RuleBase" id="RU363010"/>
    </source>
</evidence>
<keyword evidence="6 12" id="KW-0999">Mitochondrion inner membrane</keyword>
<sequence>MSKILKLASITCLSSVLGGAAYMYIVDRNGYHYQNSSWKRVSDHVQGILDRRDDIIVHQTGQKAREVVVRPLSETMKDMWNAQVRSTADWVYSWGK</sequence>
<evidence type="ECO:0000256" key="10">
    <source>
        <dbReference type="ARBA" id="ARBA00032159"/>
    </source>
</evidence>
<evidence type="ECO:0000256" key="1">
    <source>
        <dbReference type="ARBA" id="ARBA00002689"/>
    </source>
</evidence>
<comment type="similarity">
    <text evidence="3 12">Belongs to the MICOS complex subunit Mic12 family.</text>
</comment>
<keyword evidence="9" id="KW-0472">Membrane</keyword>
<dbReference type="InterPro" id="IPR031463">
    <property type="entry name" value="Mic12"/>
</dbReference>
<evidence type="ECO:0000256" key="6">
    <source>
        <dbReference type="ARBA" id="ARBA00022792"/>
    </source>
</evidence>
<keyword evidence="14" id="KW-1185">Reference proteome</keyword>
<keyword evidence="5" id="KW-0812">Transmembrane</keyword>
<dbReference type="GO" id="GO:0044284">
    <property type="term" value="C:mitochondrial crista junction"/>
    <property type="evidence" value="ECO:0007669"/>
    <property type="project" value="InterPro"/>
</dbReference>
<evidence type="ECO:0000256" key="9">
    <source>
        <dbReference type="ARBA" id="ARBA00023136"/>
    </source>
</evidence>
<dbReference type="OrthoDB" id="4037694at2759"/>
<dbReference type="AlphaFoldDB" id="A0A1G4JA57"/>
<evidence type="ECO:0000256" key="5">
    <source>
        <dbReference type="ARBA" id="ARBA00022692"/>
    </source>
</evidence>
<evidence type="ECO:0000256" key="2">
    <source>
        <dbReference type="ARBA" id="ARBA00004434"/>
    </source>
</evidence>
<proteinExistence type="inferred from homology"/>
<evidence type="ECO:0000256" key="11">
    <source>
        <dbReference type="ARBA" id="ARBA00032985"/>
    </source>
</evidence>
<keyword evidence="8 12" id="KW-0496">Mitochondrion</keyword>
<protein>
    <recommendedName>
        <fullName evidence="4 12">MICOS complex subunit MIC12</fullName>
    </recommendedName>
    <alternativeName>
        <fullName evidence="11 12">Altered inheritance of mitochondria protein 5, mitochondrial</fullName>
    </alternativeName>
    <alternativeName>
        <fullName evidence="10 12">Found in mitochondrial proteome protein 51</fullName>
    </alternativeName>
</protein>
<comment type="subcellular location">
    <subcellularLocation>
        <location evidence="2 12">Mitochondrion inner membrane</location>
        <topology evidence="2 12">Single-pass membrane protein</topology>
    </subcellularLocation>
</comment>
<evidence type="ECO:0000256" key="4">
    <source>
        <dbReference type="ARBA" id="ARBA00018170"/>
    </source>
</evidence>